<keyword evidence="3 6" id="KW-0713">Self-incompatibility</keyword>
<evidence type="ECO:0000256" key="6">
    <source>
        <dbReference type="RuleBase" id="RU367044"/>
    </source>
</evidence>
<keyword evidence="5" id="KW-0732">Signal</keyword>
<feature type="non-terminal residue" evidence="7">
    <location>
        <position position="182"/>
    </location>
</feature>
<accession>A0A1Q3B8T3</accession>
<evidence type="ECO:0000256" key="2">
    <source>
        <dbReference type="ARBA" id="ARBA00005581"/>
    </source>
</evidence>
<dbReference type="AlphaFoldDB" id="A0A1Q3B8T3"/>
<dbReference type="EMBL" id="BDDD01000337">
    <property type="protein sequence ID" value="GAV64192.1"/>
    <property type="molecule type" value="Genomic_DNA"/>
</dbReference>
<keyword evidence="8" id="KW-1185">Reference proteome</keyword>
<protein>
    <recommendedName>
        <fullName evidence="6">S-protein homolog</fullName>
    </recommendedName>
</protein>
<dbReference type="OrthoDB" id="1938697at2759"/>
<gene>
    <name evidence="7" type="ORF">CFOL_v3_07710</name>
</gene>
<evidence type="ECO:0000256" key="4">
    <source>
        <dbReference type="ARBA" id="ARBA00022525"/>
    </source>
</evidence>
<evidence type="ECO:0000313" key="8">
    <source>
        <dbReference type="Proteomes" id="UP000187406"/>
    </source>
</evidence>
<comment type="similarity">
    <text evidence="2 6">Belongs to the plant self-incompatibility (S1) protein family.</text>
</comment>
<comment type="subcellular location">
    <subcellularLocation>
        <location evidence="1 6">Secreted</location>
    </subcellularLocation>
</comment>
<dbReference type="InParanoid" id="A0A1Q3B8T3"/>
<comment type="caution">
    <text evidence="7">The sequence shown here is derived from an EMBL/GenBank/DDBJ whole genome shotgun (WGS) entry which is preliminary data.</text>
</comment>
<evidence type="ECO:0000256" key="1">
    <source>
        <dbReference type="ARBA" id="ARBA00004613"/>
    </source>
</evidence>
<keyword evidence="4 6" id="KW-0964">Secreted</keyword>
<dbReference type="GO" id="GO:0005576">
    <property type="term" value="C:extracellular region"/>
    <property type="evidence" value="ECO:0007669"/>
    <property type="project" value="UniProtKB-SubCell"/>
</dbReference>
<organism evidence="7 8">
    <name type="scientific">Cephalotus follicularis</name>
    <name type="common">Albany pitcher plant</name>
    <dbReference type="NCBI Taxonomy" id="3775"/>
    <lineage>
        <taxon>Eukaryota</taxon>
        <taxon>Viridiplantae</taxon>
        <taxon>Streptophyta</taxon>
        <taxon>Embryophyta</taxon>
        <taxon>Tracheophyta</taxon>
        <taxon>Spermatophyta</taxon>
        <taxon>Magnoliopsida</taxon>
        <taxon>eudicotyledons</taxon>
        <taxon>Gunneridae</taxon>
        <taxon>Pentapetalae</taxon>
        <taxon>rosids</taxon>
        <taxon>fabids</taxon>
        <taxon>Oxalidales</taxon>
        <taxon>Cephalotaceae</taxon>
        <taxon>Cephalotus</taxon>
    </lineage>
</organism>
<evidence type="ECO:0000256" key="3">
    <source>
        <dbReference type="ARBA" id="ARBA00022471"/>
    </source>
</evidence>
<evidence type="ECO:0000313" key="7">
    <source>
        <dbReference type="EMBL" id="GAV64192.1"/>
    </source>
</evidence>
<evidence type="ECO:0000256" key="5">
    <source>
        <dbReference type="ARBA" id="ARBA00022729"/>
    </source>
</evidence>
<dbReference type="Pfam" id="PF05938">
    <property type="entry name" value="Self-incomp_S1"/>
    <property type="match status" value="2"/>
</dbReference>
<dbReference type="PANTHER" id="PTHR31232:SF155">
    <property type="entry name" value="PLANT SELF-INCOMPATIBILITY PROTEIN S1 FAMILY"/>
    <property type="match status" value="1"/>
</dbReference>
<name>A0A1Q3B8T3_CEPFO</name>
<dbReference type="GO" id="GO:0060320">
    <property type="term" value="P:rejection of self pollen"/>
    <property type="evidence" value="ECO:0007669"/>
    <property type="project" value="UniProtKB-KW"/>
</dbReference>
<feature type="non-terminal residue" evidence="7">
    <location>
        <position position="1"/>
    </location>
</feature>
<reference evidence="8" key="1">
    <citation type="submission" date="2016-04" db="EMBL/GenBank/DDBJ databases">
        <title>Cephalotus genome sequencing.</title>
        <authorList>
            <person name="Fukushima K."/>
            <person name="Hasebe M."/>
            <person name="Fang X."/>
        </authorList>
    </citation>
    <scope>NUCLEOTIDE SEQUENCE [LARGE SCALE GENOMIC DNA]</scope>
    <source>
        <strain evidence="8">cv. St1</strain>
    </source>
</reference>
<sequence>NVTIHCKSKNDDLGIHVISSGQSYGWGFKINFWQTTLFFCGFTTEKGRGVYDIYKASRDNLRCLNDYGSGNTCFWDVEDDGVHGYAAIAQIALTKVHVGITNKMDSNVTIHCKSKDDDLGIHVLSSGQSYGWGFRVNLWETTLFFCGFTTKKGGGVYNIYQARRDKTRCHGSTCLWDVKDDG</sequence>
<proteinExistence type="inferred from homology"/>
<dbReference type="InterPro" id="IPR010264">
    <property type="entry name" value="Self-incomp_S1"/>
</dbReference>
<dbReference type="PANTHER" id="PTHR31232">
    <property type="match status" value="1"/>
</dbReference>
<dbReference type="Proteomes" id="UP000187406">
    <property type="component" value="Unassembled WGS sequence"/>
</dbReference>